<accession>A0A0Y9W4M0</accession>
<dbReference type="VEuPathDB" id="PlasmoDB:PBANKA_0820300"/>
<dbReference type="OrthoDB" id="72053at2759"/>
<sequence length="509" mass="60026">MGNYTYIYIFFIIVFFFTPELFKCSIWEGVSDDFAKKVNHLTHDMELQIYSQHTQYCVVLFCNHNEIKCKGVYKEFVGAANAIDKGDVVFVYVDTVKLAKTADNFEIKNVPKILIFRDYDPEKGYTFHKKYTKENIIEWLNALPMPSVEVMDLGDVDKYVEINKKKGFASIIAYCTKESKNPDKFVHFGETNKIPNLAIGLTYIDNDEESRIEITNGPGSTIPDDSIKYKDIYKPTNNIWTSDSIWNFTNNYMNQFPIIINYTRKLMHPLKDEIYLYIYNEFGEYSDSTYVEVYGVIQKYNKIKFVFPRKEEFTEMFGLEETNKYICIMDYTDSNIDSAYVLLRPRKFVQKLEENIKSETVENFIENFYNNKLTQFRKSEKPVKRLHKQNYQILCSNNFESYVLDPNKLVLVFYHVHGCKECKPLFSFWEKVSNYFHLEYPKEDILVATMDAKLNDMIDTSFKMYPSIGIYPKGVDKIKRRTHIMFPIKLETLIDVTEEILEGEENSDL</sequence>
<dbReference type="GO" id="GO:0006457">
    <property type="term" value="P:protein folding"/>
    <property type="evidence" value="ECO:0007669"/>
    <property type="project" value="TreeGrafter"/>
</dbReference>
<dbReference type="InterPro" id="IPR013766">
    <property type="entry name" value="Thioredoxin_domain"/>
</dbReference>
<dbReference type="GO" id="GO:0005783">
    <property type="term" value="C:endoplasmic reticulum"/>
    <property type="evidence" value="ECO:0007669"/>
    <property type="project" value="TreeGrafter"/>
</dbReference>
<keyword evidence="2" id="KW-1133">Transmembrane helix</keyword>
<dbReference type="Proteomes" id="UP000069549">
    <property type="component" value="Chromosome 8"/>
</dbReference>
<gene>
    <name evidence="4" type="ORF">PBK173_000163200</name>
    <name evidence="6" type="ORF">PBNK65E_000156200</name>
    <name evidence="5" type="ORF">PBNK65NY_000155400</name>
    <name evidence="8" type="ORF">PBSP11A_000155400</name>
    <name evidence="7" type="ORF">PBSP11RLL_000155400</name>
</gene>
<evidence type="ECO:0000313" key="13">
    <source>
        <dbReference type="Proteomes" id="UP000516480"/>
    </source>
</evidence>
<keyword evidence="4" id="KW-0413">Isomerase</keyword>
<dbReference type="OMA" id="ALFCNNK"/>
<dbReference type="EMBL" id="LT614634">
    <property type="protein sequence ID" value="SCN24548.1"/>
    <property type="molecule type" value="Genomic_DNA"/>
</dbReference>
<evidence type="ECO:0000256" key="1">
    <source>
        <dbReference type="ARBA" id="ARBA00006347"/>
    </source>
</evidence>
<dbReference type="InterPro" id="IPR036249">
    <property type="entry name" value="Thioredoxin-like_sf"/>
</dbReference>
<proteinExistence type="inferred from homology"/>
<dbReference type="PANTHER" id="PTHR18929:SF243">
    <property type="entry name" value="PROTEIN DISULFIDE ISOMERASE"/>
    <property type="match status" value="1"/>
</dbReference>
<keyword evidence="2" id="KW-0812">Transmembrane</keyword>
<name>A0A0Y9W4M0_PLABE</name>
<dbReference type="Gene3D" id="3.40.30.10">
    <property type="entry name" value="Glutaredoxin"/>
    <property type="match status" value="3"/>
</dbReference>
<evidence type="ECO:0000313" key="9">
    <source>
        <dbReference type="Proteomes" id="UP000069549"/>
    </source>
</evidence>
<comment type="similarity">
    <text evidence="1">Belongs to the protein disulfide isomerase family.</text>
</comment>
<evidence type="ECO:0000313" key="7">
    <source>
        <dbReference type="EMBL" id="SCO59723.1"/>
    </source>
</evidence>
<dbReference type="Proteomes" id="UP000219974">
    <property type="component" value="Chromosome 8"/>
</dbReference>
<dbReference type="EMBL" id="LT608256">
    <property type="protein sequence ID" value="SCO60943.1"/>
    <property type="molecule type" value="Genomic_DNA"/>
</dbReference>
<evidence type="ECO:0000256" key="2">
    <source>
        <dbReference type="SAM" id="Phobius"/>
    </source>
</evidence>
<feature type="transmembrane region" description="Helical" evidence="2">
    <location>
        <begin position="6"/>
        <end position="22"/>
    </location>
</feature>
<dbReference type="SMR" id="A0A0Y9W4M0"/>
<evidence type="ECO:0000313" key="12">
    <source>
        <dbReference type="Proteomes" id="UP000220214"/>
    </source>
</evidence>
<dbReference type="GO" id="GO:0034976">
    <property type="term" value="P:response to endoplasmic reticulum stress"/>
    <property type="evidence" value="ECO:0007669"/>
    <property type="project" value="TreeGrafter"/>
</dbReference>
<protein>
    <submittedName>
        <fullName evidence="4">Protein disulfide isomerase, putative</fullName>
    </submittedName>
</protein>
<dbReference type="Proteomes" id="UP000219860">
    <property type="component" value="Chromosome 8"/>
</dbReference>
<feature type="domain" description="Thioredoxin" evidence="3">
    <location>
        <begin position="53"/>
        <end position="141"/>
    </location>
</feature>
<dbReference type="SUPFAM" id="SSF52833">
    <property type="entry name" value="Thioredoxin-like"/>
    <property type="match status" value="2"/>
</dbReference>
<dbReference type="AlphaFoldDB" id="A0A0Y9W4M0"/>
<evidence type="ECO:0000313" key="10">
    <source>
        <dbReference type="Proteomes" id="UP000219860"/>
    </source>
</evidence>
<evidence type="ECO:0000313" key="4">
    <source>
        <dbReference type="EMBL" id="CXI33367.1"/>
    </source>
</evidence>
<organism evidence="4 9">
    <name type="scientific">Plasmodium berghei</name>
    <dbReference type="NCBI Taxonomy" id="5821"/>
    <lineage>
        <taxon>Eukaryota</taxon>
        <taxon>Sar</taxon>
        <taxon>Alveolata</taxon>
        <taxon>Apicomplexa</taxon>
        <taxon>Aconoidasida</taxon>
        <taxon>Haemosporida</taxon>
        <taxon>Plasmodiidae</taxon>
        <taxon>Plasmodium</taxon>
        <taxon>Plasmodium (Vinckeia)</taxon>
    </lineage>
</organism>
<keyword evidence="2" id="KW-0472">Membrane</keyword>
<evidence type="ECO:0000313" key="5">
    <source>
        <dbReference type="EMBL" id="SCM21251.1"/>
    </source>
</evidence>
<dbReference type="Proteomes" id="UP000220214">
    <property type="component" value="Chromosome 8"/>
</dbReference>
<dbReference type="Pfam" id="PF00085">
    <property type="entry name" value="Thioredoxin"/>
    <property type="match status" value="2"/>
</dbReference>
<dbReference type="EMBL" id="LT160028">
    <property type="protein sequence ID" value="CXI33367.1"/>
    <property type="molecule type" value="Genomic_DNA"/>
</dbReference>
<evidence type="ECO:0000313" key="8">
    <source>
        <dbReference type="EMBL" id="SCO60943.1"/>
    </source>
</evidence>
<dbReference type="GO" id="GO:0003756">
    <property type="term" value="F:protein disulfide isomerase activity"/>
    <property type="evidence" value="ECO:0007669"/>
    <property type="project" value="TreeGrafter"/>
</dbReference>
<dbReference type="EMBL" id="LT608272">
    <property type="protein sequence ID" value="SCO59723.1"/>
    <property type="molecule type" value="Genomic_DNA"/>
</dbReference>
<feature type="domain" description="Thioredoxin" evidence="3">
    <location>
        <begin position="394"/>
        <end position="475"/>
    </location>
</feature>
<dbReference type="Proteomes" id="UP000516480">
    <property type="component" value="Chromosome 8"/>
</dbReference>
<evidence type="ECO:0000259" key="3">
    <source>
        <dbReference type="Pfam" id="PF00085"/>
    </source>
</evidence>
<dbReference type="EMBL" id="LT608144">
    <property type="protein sequence ID" value="SCM21251.1"/>
    <property type="molecule type" value="Genomic_DNA"/>
</dbReference>
<evidence type="ECO:0000313" key="11">
    <source>
        <dbReference type="Proteomes" id="UP000219974"/>
    </source>
</evidence>
<dbReference type="PANTHER" id="PTHR18929">
    <property type="entry name" value="PROTEIN DISULFIDE ISOMERASE"/>
    <property type="match status" value="1"/>
</dbReference>
<evidence type="ECO:0000313" key="6">
    <source>
        <dbReference type="EMBL" id="SCN24548.1"/>
    </source>
</evidence>
<reference evidence="4 9" key="1">
    <citation type="submission" date="2016-02" db="EMBL/GenBank/DDBJ databases">
        <authorList>
            <consortium name="Pathogen Informatics"/>
        </authorList>
    </citation>
    <scope>NUCLEOTIDE SEQUENCE [LARGE SCALE GENOMIC DNA]</scope>
    <source>
        <strain evidence="4 9">K173</strain>
        <strain evidence="5 13">NK65 ny</strain>
        <strain evidence="6 12">NK65e</strain>
        <strain evidence="8 10">SP11 Antwerpcl1</strain>
        <strain evidence="7 11">SP11 RLL</strain>
    </source>
</reference>